<dbReference type="InterPro" id="IPR058912">
    <property type="entry name" value="HTH_animal"/>
</dbReference>
<comment type="caution">
    <text evidence="2">The sequence shown here is derived from an EMBL/GenBank/DDBJ whole genome shotgun (WGS) entry which is preliminary data.</text>
</comment>
<protein>
    <recommendedName>
        <fullName evidence="1">GIY-YIG domain-containing protein</fullName>
    </recommendedName>
</protein>
<dbReference type="PROSITE" id="PS50164">
    <property type="entry name" value="GIY_YIG"/>
    <property type="match status" value="1"/>
</dbReference>
<reference evidence="2 3" key="1">
    <citation type="journal article" date="2024" name="Insects">
        <title>An Improved Chromosome-Level Genome Assembly of the Firefly Pyrocoelia pectoralis.</title>
        <authorList>
            <person name="Fu X."/>
            <person name="Meyer-Rochow V.B."/>
            <person name="Ballantyne L."/>
            <person name="Zhu X."/>
        </authorList>
    </citation>
    <scope>NUCLEOTIDE SEQUENCE [LARGE SCALE GENOMIC DNA]</scope>
    <source>
        <strain evidence="2">XCY_ONT2</strain>
    </source>
</reference>
<keyword evidence="3" id="KW-1185">Reference proteome</keyword>
<gene>
    <name evidence="2" type="ORF">RI129_002143</name>
</gene>
<evidence type="ECO:0000259" key="1">
    <source>
        <dbReference type="PROSITE" id="PS50164"/>
    </source>
</evidence>
<dbReference type="Pfam" id="PF26215">
    <property type="entry name" value="HTH_animal"/>
    <property type="match status" value="1"/>
</dbReference>
<name>A0AAN7VLC6_9COLE</name>
<proteinExistence type="predicted"/>
<dbReference type="Proteomes" id="UP001329430">
    <property type="component" value="Chromosome 2"/>
</dbReference>
<feature type="domain" description="GIY-YIG" evidence="1">
    <location>
        <begin position="231"/>
        <end position="318"/>
    </location>
</feature>
<dbReference type="PANTHER" id="PTHR21301">
    <property type="entry name" value="REVERSE TRANSCRIPTASE"/>
    <property type="match status" value="1"/>
</dbReference>
<dbReference type="EMBL" id="JAVRBK010000002">
    <property type="protein sequence ID" value="KAK5647251.1"/>
    <property type="molecule type" value="Genomic_DNA"/>
</dbReference>
<evidence type="ECO:0000313" key="2">
    <source>
        <dbReference type="EMBL" id="KAK5647251.1"/>
    </source>
</evidence>
<organism evidence="2 3">
    <name type="scientific">Pyrocoelia pectoralis</name>
    <dbReference type="NCBI Taxonomy" id="417401"/>
    <lineage>
        <taxon>Eukaryota</taxon>
        <taxon>Metazoa</taxon>
        <taxon>Ecdysozoa</taxon>
        <taxon>Arthropoda</taxon>
        <taxon>Hexapoda</taxon>
        <taxon>Insecta</taxon>
        <taxon>Pterygota</taxon>
        <taxon>Neoptera</taxon>
        <taxon>Endopterygota</taxon>
        <taxon>Coleoptera</taxon>
        <taxon>Polyphaga</taxon>
        <taxon>Elateriformia</taxon>
        <taxon>Elateroidea</taxon>
        <taxon>Lampyridae</taxon>
        <taxon>Lampyrinae</taxon>
        <taxon>Pyrocoelia</taxon>
    </lineage>
</organism>
<evidence type="ECO:0000313" key="3">
    <source>
        <dbReference type="Proteomes" id="UP001329430"/>
    </source>
</evidence>
<dbReference type="InterPro" id="IPR035901">
    <property type="entry name" value="GIY-YIG_endonuc_sf"/>
</dbReference>
<dbReference type="PANTHER" id="PTHR21301:SF10">
    <property type="entry name" value="REVERSE TRANSCRIPTASE DOMAIN-CONTAINING PROTEIN"/>
    <property type="match status" value="1"/>
</dbReference>
<dbReference type="Gene3D" id="3.40.1440.10">
    <property type="entry name" value="GIY-YIG endonuclease"/>
    <property type="match status" value="1"/>
</dbReference>
<dbReference type="AlphaFoldDB" id="A0AAN7VLC6"/>
<dbReference type="InterPro" id="IPR000305">
    <property type="entry name" value="GIY-YIG_endonuc"/>
</dbReference>
<dbReference type="SUPFAM" id="SSF82771">
    <property type="entry name" value="GIY-YIG endonuclease"/>
    <property type="match status" value="1"/>
</dbReference>
<accession>A0AAN7VLC6</accession>
<sequence>MGSPISSLLANVYIDHLETKITCLPEYSQVALWVRYVDDILCLWTGTQQQLLDFFDKINNLSNIKFTMETEQNNSLNYLDLTLTRDNNTIQYNIYRKPTTTDVIIPYQSHHAPQIKNASFNFMFNRLLSTPLSTKNFNRELDIIYQIGTNNNYPVEYIKYIYKKTKNRITLKQVYPHLTTPNKYIAIPYHPYIYNSLSKNLNSYNIRVTASSHPTVANLLINTKPPQPKFKKSGIYEINYNDCNRFYIGLTTRNLETRFNEHQKNRPNSAIGTHITETQHTISLNNTRLLHHSDNYKKLTILEHYEIERAKNNSKKQLVNEITQFQEPHIYKMLPPDLTTYQR</sequence>